<comment type="caution">
    <text evidence="2">The sequence shown here is derived from an EMBL/GenBank/DDBJ whole genome shotgun (WGS) entry which is preliminary data.</text>
</comment>
<evidence type="ECO:0000313" key="3">
    <source>
        <dbReference type="Proteomes" id="UP000037931"/>
    </source>
</evidence>
<reference evidence="2 3" key="1">
    <citation type="journal article" date="2015" name="PLoS ONE">
        <title>Rice-Infecting Pseudomonas Genomes Are Highly Accessorized and Harbor Multiple Putative Virulence Mechanisms to Cause Sheath Brown Rot.</title>
        <authorList>
            <person name="Quibod I.L."/>
            <person name="Grande G."/>
            <person name="Oreiro E.G."/>
            <person name="Borja F.N."/>
            <person name="Dossa G.S."/>
            <person name="Mauleon R."/>
            <person name="Cruz C.V."/>
            <person name="Oliva R."/>
        </authorList>
    </citation>
    <scope>NUCLEOTIDE SEQUENCE [LARGE SCALE GENOMIC DNA]</scope>
    <source>
        <strain evidence="2 3">IRRI 6609</strain>
    </source>
</reference>
<dbReference type="Pfam" id="PF05488">
    <property type="entry name" value="PAAR_motif"/>
    <property type="match status" value="1"/>
</dbReference>
<dbReference type="Gene3D" id="2.60.200.60">
    <property type="match status" value="1"/>
</dbReference>
<name>A0A0N0VJI0_9PSED</name>
<keyword evidence="3" id="KW-1185">Reference proteome</keyword>
<dbReference type="CDD" id="cd14742">
    <property type="entry name" value="PAAR_RHS"/>
    <property type="match status" value="1"/>
</dbReference>
<dbReference type="OrthoDB" id="9807902at2"/>
<keyword evidence="1" id="KW-0812">Transmembrane</keyword>
<feature type="transmembrane region" description="Helical" evidence="1">
    <location>
        <begin position="186"/>
        <end position="215"/>
    </location>
</feature>
<dbReference type="EMBL" id="JSYZ01000014">
    <property type="protein sequence ID" value="KPA89908.1"/>
    <property type="molecule type" value="Genomic_DNA"/>
</dbReference>
<evidence type="ECO:0008006" key="4">
    <source>
        <dbReference type="Google" id="ProtNLM"/>
    </source>
</evidence>
<dbReference type="PATRIC" id="fig|50340.43.peg.1061"/>
<dbReference type="Proteomes" id="UP000037931">
    <property type="component" value="Unassembled WGS sequence"/>
</dbReference>
<protein>
    <recommendedName>
        <fullName evidence="4">Zn-binding Pro-Ala-Ala-Arg (PAAR) domain-containing protein, incolved in TypeVI secretion</fullName>
    </recommendedName>
</protein>
<evidence type="ECO:0000256" key="1">
    <source>
        <dbReference type="SAM" id="Phobius"/>
    </source>
</evidence>
<dbReference type="AlphaFoldDB" id="A0A0N0VJI0"/>
<sequence>MDMLAAARLGDEIAHGFGVAAMVAGAVAGALIGAAVVAATVATGGAALAIMAGSIAAGGLSMFQIVKGLNTIFDLPEPTTGTLILGSQNVFINSRNAMRAGVDAADSCSGLPLNHPYWPFNVEIAEGSATVYINGQPAARLKSKMSCGAHIKTGSPNTFIGGPTVAVAFVLDIEGWMHTGLEALGLAALGGAAILAAMTGLAALGGFVVIGGAMMGGMELLGQLGDRLGPGYRDLLQGVAGMALLGMGPKMARLAETPTPRAAAYKAGMTEADIMAIPKGSRPPPSDYLEGSYIDRHLQTFKDEGGGFLFTADDISNPKYGSFNPNKFVMAKSDLQGVVAEYQKAGDVSVLESALGYDPGSLVGKDIYMVSLDNPKVLMPNGNEGGVNSLWRPGGLTYPGGMREAVLDNVPISHGNDVNVLMSTHDVVKIQ</sequence>
<keyword evidence="1" id="KW-1133">Transmembrane helix</keyword>
<dbReference type="RefSeq" id="WP_054063475.1">
    <property type="nucleotide sequence ID" value="NZ_JSYZ01000014.1"/>
</dbReference>
<feature type="transmembrane region" description="Helical" evidence="1">
    <location>
        <begin position="45"/>
        <end position="66"/>
    </location>
</feature>
<keyword evidence="1" id="KW-0472">Membrane</keyword>
<evidence type="ECO:0000313" key="2">
    <source>
        <dbReference type="EMBL" id="KPA89908.1"/>
    </source>
</evidence>
<organism evidence="2 3">
    <name type="scientific">Pseudomonas asplenii</name>
    <dbReference type="NCBI Taxonomy" id="53407"/>
    <lineage>
        <taxon>Bacteria</taxon>
        <taxon>Pseudomonadati</taxon>
        <taxon>Pseudomonadota</taxon>
        <taxon>Gammaproteobacteria</taxon>
        <taxon>Pseudomonadales</taxon>
        <taxon>Pseudomonadaceae</taxon>
        <taxon>Pseudomonas</taxon>
    </lineage>
</organism>
<accession>A0A0N0VJI0</accession>
<feature type="transmembrane region" description="Helical" evidence="1">
    <location>
        <begin position="12"/>
        <end position="39"/>
    </location>
</feature>
<dbReference type="STRING" id="50340.PF66_03763"/>
<dbReference type="InterPro" id="IPR008727">
    <property type="entry name" value="PAAR_motif"/>
</dbReference>
<gene>
    <name evidence="2" type="ORF">PF66_03763</name>
</gene>
<proteinExistence type="predicted"/>